<gene>
    <name evidence="2" type="ORF">AVEN_259070_1</name>
</gene>
<reference evidence="2 3" key="1">
    <citation type="journal article" date="2019" name="Sci. Rep.">
        <title>Orb-weaving spider Araneus ventricosus genome elucidates the spidroin gene catalogue.</title>
        <authorList>
            <person name="Kono N."/>
            <person name="Nakamura H."/>
            <person name="Ohtoshi R."/>
            <person name="Moran D.A.P."/>
            <person name="Shinohara A."/>
            <person name="Yoshida Y."/>
            <person name="Fujiwara M."/>
            <person name="Mori M."/>
            <person name="Tomita M."/>
            <person name="Arakawa K."/>
        </authorList>
    </citation>
    <scope>NUCLEOTIDE SEQUENCE [LARGE SCALE GENOMIC DNA]</scope>
</reference>
<sequence length="154" mass="18694">MYLTWMNKTRLYLKENPDLLKFPDDDWYARQVAKGNTFQRIGDEIYIYERTQQNMMNQLHKRETYLETQWRMHSERNYHVLEEKNKELANENKRLRVENDAVKRAMDVLKLKMEVLQTKLDALKEKMIRKERDYSVVVKNTITNTYPHSSSSNS</sequence>
<comment type="caution">
    <text evidence="2">The sequence shown here is derived from an EMBL/GenBank/DDBJ whole genome shotgun (WGS) entry which is preliminary data.</text>
</comment>
<feature type="coiled-coil region" evidence="1">
    <location>
        <begin position="71"/>
        <end position="133"/>
    </location>
</feature>
<dbReference type="Proteomes" id="UP000499080">
    <property type="component" value="Unassembled WGS sequence"/>
</dbReference>
<evidence type="ECO:0000256" key="1">
    <source>
        <dbReference type="SAM" id="Coils"/>
    </source>
</evidence>
<evidence type="ECO:0000313" key="3">
    <source>
        <dbReference type="Proteomes" id="UP000499080"/>
    </source>
</evidence>
<proteinExistence type="predicted"/>
<organism evidence="2 3">
    <name type="scientific">Araneus ventricosus</name>
    <name type="common">Orbweaver spider</name>
    <name type="synonym">Epeira ventricosa</name>
    <dbReference type="NCBI Taxonomy" id="182803"/>
    <lineage>
        <taxon>Eukaryota</taxon>
        <taxon>Metazoa</taxon>
        <taxon>Ecdysozoa</taxon>
        <taxon>Arthropoda</taxon>
        <taxon>Chelicerata</taxon>
        <taxon>Arachnida</taxon>
        <taxon>Araneae</taxon>
        <taxon>Araneomorphae</taxon>
        <taxon>Entelegynae</taxon>
        <taxon>Araneoidea</taxon>
        <taxon>Araneidae</taxon>
        <taxon>Araneus</taxon>
    </lineage>
</organism>
<keyword evidence="1" id="KW-0175">Coiled coil</keyword>
<name>A0A4Y2W4U3_ARAVE</name>
<dbReference type="EMBL" id="BGPR01054361">
    <property type="protein sequence ID" value="GBO31140.1"/>
    <property type="molecule type" value="Genomic_DNA"/>
</dbReference>
<dbReference type="AlphaFoldDB" id="A0A4Y2W4U3"/>
<evidence type="ECO:0000313" key="2">
    <source>
        <dbReference type="EMBL" id="GBO31140.1"/>
    </source>
</evidence>
<accession>A0A4Y2W4U3</accession>
<keyword evidence="3" id="KW-1185">Reference proteome</keyword>
<protein>
    <submittedName>
        <fullName evidence="2">Uncharacterized protein</fullName>
    </submittedName>
</protein>